<comment type="caution">
    <text evidence="3">The sequence shown here is derived from an EMBL/GenBank/DDBJ whole genome shotgun (WGS) entry which is preliminary data.</text>
</comment>
<organism evidence="3 4">
    <name type="scientific">Merluccius polli</name>
    <name type="common">Benguela hake</name>
    <name type="synonym">Merluccius cadenati</name>
    <dbReference type="NCBI Taxonomy" id="89951"/>
    <lineage>
        <taxon>Eukaryota</taxon>
        <taxon>Metazoa</taxon>
        <taxon>Chordata</taxon>
        <taxon>Craniata</taxon>
        <taxon>Vertebrata</taxon>
        <taxon>Euteleostomi</taxon>
        <taxon>Actinopterygii</taxon>
        <taxon>Neopterygii</taxon>
        <taxon>Teleostei</taxon>
        <taxon>Neoteleostei</taxon>
        <taxon>Acanthomorphata</taxon>
        <taxon>Zeiogadaria</taxon>
        <taxon>Gadariae</taxon>
        <taxon>Gadiformes</taxon>
        <taxon>Gadoidei</taxon>
        <taxon>Merlucciidae</taxon>
        <taxon>Merluccius</taxon>
    </lineage>
</organism>
<reference evidence="3" key="1">
    <citation type="journal article" date="2023" name="Front. Mar. Sci.">
        <title>A new Merluccius polli reference genome to investigate the effects of global change in West African waters.</title>
        <authorList>
            <person name="Mateo J.L."/>
            <person name="Blanco-Fernandez C."/>
            <person name="Garcia-Vazquez E."/>
            <person name="Machado-Schiaffino G."/>
        </authorList>
    </citation>
    <scope>NUCLEOTIDE SEQUENCE</scope>
    <source>
        <strain evidence="3">C29</strain>
        <tissue evidence="3">Fin</tissue>
    </source>
</reference>
<dbReference type="PANTHER" id="PTHR46670:SF4">
    <property type="entry name" value="REVERSE TRANSCRIPTASE DOMAIN-CONTAINING PROTEIN"/>
    <property type="match status" value="1"/>
</dbReference>
<dbReference type="Gene3D" id="3.60.10.10">
    <property type="entry name" value="Endonuclease/exonuclease/phosphatase"/>
    <property type="match status" value="1"/>
</dbReference>
<dbReference type="AlphaFoldDB" id="A0AA47P0E1"/>
<feature type="region of interest" description="Disordered" evidence="1">
    <location>
        <begin position="66"/>
        <end position="86"/>
    </location>
</feature>
<feature type="chain" id="PRO_5041270653" evidence="2">
    <location>
        <begin position="27"/>
        <end position="302"/>
    </location>
</feature>
<evidence type="ECO:0000313" key="3">
    <source>
        <dbReference type="EMBL" id="KAK0145711.1"/>
    </source>
</evidence>
<feature type="region of interest" description="Disordered" evidence="1">
    <location>
        <begin position="39"/>
        <end position="58"/>
    </location>
</feature>
<accession>A0AA47P0E1</accession>
<protein>
    <submittedName>
        <fullName evidence="3">Uncharacterized protein</fullName>
    </submittedName>
</protein>
<keyword evidence="4" id="KW-1185">Reference proteome</keyword>
<evidence type="ECO:0000256" key="2">
    <source>
        <dbReference type="SAM" id="SignalP"/>
    </source>
</evidence>
<proteinExistence type="predicted"/>
<keyword evidence="2" id="KW-0732">Signal</keyword>
<dbReference type="EMBL" id="JAOPHQ010002843">
    <property type="protein sequence ID" value="KAK0145711.1"/>
    <property type="molecule type" value="Genomic_DNA"/>
</dbReference>
<feature type="signal peptide" evidence="2">
    <location>
        <begin position="1"/>
        <end position="26"/>
    </location>
</feature>
<evidence type="ECO:0000256" key="1">
    <source>
        <dbReference type="SAM" id="MobiDB-lite"/>
    </source>
</evidence>
<evidence type="ECO:0000313" key="4">
    <source>
        <dbReference type="Proteomes" id="UP001174136"/>
    </source>
</evidence>
<gene>
    <name evidence="3" type="ORF">N1851_015371</name>
</gene>
<dbReference type="Proteomes" id="UP001174136">
    <property type="component" value="Unassembled WGS sequence"/>
</dbReference>
<dbReference type="SUPFAM" id="SSF56219">
    <property type="entry name" value="DNase I-like"/>
    <property type="match status" value="1"/>
</dbReference>
<sequence>MWPNNSLIYFGLVWIFLSFCHHPVAGLLHHSITDPLATRLNEPPPPELQHHPDIARPPRRHYIHRGSRRHVQHSNNPTTINSTWSTSRRSSINSGCTVNHHALASLARSANATIKLDSSAVNFGLLNIRSLTSHGHLIQDVLTDRKLDFFFLTETWQQPNDFSTLNDSTPPGFVYICRPRGNGRGGGLAVIHREKWKVLPVSVPAFSSFECLFFKLPGPSPTIIATIYRPPKPHSDFISQYVYMHRRNPIKAIARLCSATGQLQLAAYTWRRVIRFIGRSMSYPGTIGGAVPISTSGSRATG</sequence>
<feature type="compositionally biased region" description="Polar residues" evidence="1">
    <location>
        <begin position="73"/>
        <end position="86"/>
    </location>
</feature>
<dbReference type="InterPro" id="IPR036691">
    <property type="entry name" value="Endo/exonu/phosph_ase_sf"/>
</dbReference>
<name>A0AA47P0E1_MERPO</name>
<dbReference type="PANTHER" id="PTHR46670">
    <property type="entry name" value="ENDO/EXONUCLEASE/PHOSPHATASE DOMAIN-CONTAINING PROTEIN"/>
    <property type="match status" value="1"/>
</dbReference>